<evidence type="ECO:0000313" key="23">
    <source>
        <dbReference type="Proteomes" id="UP000204461"/>
    </source>
</evidence>
<keyword evidence="11" id="KW-1040">Host Golgi apparatus</keyword>
<dbReference type="GO" id="GO:0016787">
    <property type="term" value="F:hydrolase activity"/>
    <property type="evidence" value="ECO:0007669"/>
    <property type="project" value="UniProtKB-KW"/>
</dbReference>
<keyword evidence="13" id="KW-0946">Virion</keyword>
<keyword evidence="9" id="KW-0479">Metal-binding</keyword>
<dbReference type="InterPro" id="IPR007322">
    <property type="entry name" value="RNA_pol_bunyavir"/>
</dbReference>
<keyword evidence="10" id="KW-0378">Hydrolase</keyword>
<evidence type="ECO:0000256" key="10">
    <source>
        <dbReference type="ARBA" id="ARBA00022801"/>
    </source>
</evidence>
<comment type="cofactor">
    <cofactor evidence="2">
        <name>Mg(2+)</name>
        <dbReference type="ChEBI" id="CHEBI:18420"/>
    </cofactor>
</comment>
<dbReference type="RefSeq" id="YP_009330277.1">
    <property type="nucleotide sequence ID" value="NC_032276.1"/>
</dbReference>
<dbReference type="EMBL" id="KX884799">
    <property type="protein sequence ID" value="APG79288.1"/>
    <property type="molecule type" value="Genomic_RNA"/>
</dbReference>
<evidence type="ECO:0000256" key="20">
    <source>
        <dbReference type="ARBA" id="ARBA00046037"/>
    </source>
</evidence>
<evidence type="ECO:0000256" key="11">
    <source>
        <dbReference type="ARBA" id="ARBA00022812"/>
    </source>
</evidence>
<dbReference type="Proteomes" id="UP000204461">
    <property type="component" value="Genome"/>
</dbReference>
<proteinExistence type="inferred from homology"/>
<dbReference type="InterPro" id="IPR029124">
    <property type="entry name" value="L_protein_N"/>
</dbReference>
<dbReference type="SMR" id="A0A1L3KPJ1"/>
<dbReference type="GO" id="GO:0044172">
    <property type="term" value="C:host cell endoplasmic reticulum-Golgi intermediate compartment"/>
    <property type="evidence" value="ECO:0007669"/>
    <property type="project" value="UniProtKB-SubCell"/>
</dbReference>
<dbReference type="PROSITE" id="PS50525">
    <property type="entry name" value="RDRP_SSRNA_NEG_SEG"/>
    <property type="match status" value="1"/>
</dbReference>
<dbReference type="EC" id="2.7.7.48" evidence="6"/>
<dbReference type="GO" id="GO:0046872">
    <property type="term" value="F:metal ion binding"/>
    <property type="evidence" value="ECO:0007669"/>
    <property type="project" value="UniProtKB-KW"/>
</dbReference>
<reference evidence="22 23" key="1">
    <citation type="journal article" date="2016" name="Nature">
        <title>Redefining the invertebrate RNA virosphere.</title>
        <authorList>
            <person name="Shi M."/>
            <person name="Lin X.D."/>
            <person name="Tian J.H."/>
            <person name="Chen L.J."/>
            <person name="Chen X."/>
            <person name="Li C.X."/>
            <person name="Qin X.C."/>
            <person name="Li J."/>
            <person name="Cao J.P."/>
            <person name="Eden J.S."/>
            <person name="Buchmann J."/>
            <person name="Wang W."/>
            <person name="Xu J."/>
            <person name="Holmes E.C."/>
            <person name="Zhang Y.Z."/>
        </authorList>
    </citation>
    <scope>NUCLEOTIDE SEQUENCE [LARGE SCALE GENOMIC DNA]</scope>
    <source>
        <strain evidence="22 23">SCM245062</strain>
    </source>
</reference>
<evidence type="ECO:0000256" key="6">
    <source>
        <dbReference type="ARBA" id="ARBA00012494"/>
    </source>
</evidence>
<evidence type="ECO:0000256" key="2">
    <source>
        <dbReference type="ARBA" id="ARBA00001946"/>
    </source>
</evidence>
<comment type="similarity">
    <text evidence="19">Belongs to the Bunyavirales RNA polymerase family.</text>
</comment>
<evidence type="ECO:0000256" key="4">
    <source>
        <dbReference type="ARBA" id="ARBA00004328"/>
    </source>
</evidence>
<evidence type="ECO:0000256" key="5">
    <source>
        <dbReference type="ARBA" id="ARBA00004452"/>
    </source>
</evidence>
<accession>A0A1L3KPJ1</accession>
<sequence>MDSSSIEVEDFSECEEWSVDFDQMVKTSSIGFIKTGDLEIPLHHSYPSQISQLELIPYEIRKVNTGEFELLYQSEHIGSRISTGSSIKGEKISFKSGKLLKFVHDYVFGCLVSGTDIKISSKIPGVHSDPGSRMTPDFISAVEGGFSVVEFATTRGDPILAYMNKINKYSIVLQSILNTYNEGKEAENCIGISLFVIVVGQNEIISNMSLSQMIRDELSYRFKMAISINSNLREEGIISREFNESDDLLIKRMKQFFHRFNSDPRFINTRTDEWSDKNYEKMMEDPNSKEMANIEKAIFEKSYESAIGDINNLKPIGKDKKELDSILEAQSISKHNDFENEYLKINEENMRDDMKAMVQFPLIVPILINGNRSLSVNLFKDIAPLLGSEILEARMWSEAILDSKCNSDNFPQIDDDNILDTLLTSDVTAFPQQLEDNIKQVSNVVSKVTMNSKMQNTLRNSYQRIIIDLTKEEEKELAKGGIYGKKYSNCPEVKEDRKEKKRFFDIKDTLTDDLDDLLEDHDFLFTFFNSNLELNNTLRGVIDLIQAGWTVHKEKNMTGNLILALDSVCKTPYFHFCKFISDVAVEISISLKQNCSRRQFILKKLKDWNVWLLIKPTKSTSHIFYSLLGLNKEVVFESNSSVFKKVFKVGDYWITPFVSSNISKLTNLCLCESRAFGILSFWSHASKVAPFKLTSDAIHSVKLTDFQTVKSLIKDGFLLQEDLTKAFDSYFMTIVNLLVSLIDKTEVEEEITKTRYIVMESLVEWPLVPDVNKMLSKTCNHFKSRFTLWLYRKHRNYTVYLSSRPIKLISEKVCGLTLTNSHLRWVGFRNPYLDKPISDIQLVINLFYLGYIRNKDQYPENNTLSKLYKKILDLEDKFTAEVNSRIGRIDKPLFSGTRHEYNITIMKSATDFCINNRLINNRDYLREVELQMADFLCNSNIEDSMTTLKASSRFGPRYYNRDEVNSDYSRIKVIEAIQPYIKDDKVFLIDVIEEVYPEVFTQDCLHIDIFQKNQHGGLREIFVLSITNRILQYFIETVSRILCGSFEGETMTHPINKKIIPENHQKKTALQFKSGFITLCTSADASKWSQNQYSHKFAIMLYRFLPRYMHNFINRILRLWQNKKILINPLLLKMFDTNPRCLFYDDIIQTMYNGYHGHENVPWISSRSPYIRVKSGMMQGILHYTSSLFHSVINEYVQALMMKRYVAMVEVMSKKYMKISRVKPVISMMQSSDDSCMIYSVSVNDLKDLHYQQMIAATMQMFKIFLGEEVAIINSSKSSVNTKFLFEFNSNFEFGSSHYKPDIKHVFSANLISEEELLAARQEELSTLLTIYLESGGYTYIANFLQIGQALLNYRLLGSSTTNLFDTYVLLIRFLPDPASGFFLMDNPLCPGICGFKYNLWSICQEKNMSYLYKYYLNEIVRTHENNESKKVIEATQSGTFMQTTKLSYGNREKWMRLAYRMNLPEDWKQYFETKPNVLYRKGLTTEEFKNRVAMKMHSPGVASSLSKGNCVSRTISASCFILKVRSLSNETSWLDPKKTFHDRFTLLESLLDSITNFGEESLTSEDLKKLFPFAESYRDTHTLLTSIKISNKYQTHSVTYKRNLTDIYMFESASFPFESPATLIPYVWFGHMDPKIERPNYSESTINQLFQKLVLMIPWLDRDPEVSLKKSPFSNHLELKTWIEKLGTSVRTVRLLGAPISTRAGLSSLPTLIFQNFACSYKLIIEGEHKITKVRASSINLKHYLLLAATMPNLTHDETAALMKYFLNEFYCDLKEDSRSFKRKNNSLFIMAAFASKSMDILGILNKVRTLKSGVIGGFTKRQKMLTKEGDQKIYTGEGEWIGMIDGKKIKLVMFGDGVSNKLMKVYMKEPSELNNIYSPLINLLQELNIEVSSTRVRPIYDTKIFLSMRGLSHDNGVPIYSEKEENIPFDLDQDWTLKLDWSGYSLRLQLVRSWRYKSPQRARFECLPTTSKDSRDEERRIIQDYESPITILNYVPHESDLMMEGIIKSSKVTSESKIDGVEGLSDLEKKWLDYEPLDYGQALAFMDEVYRRFVEVRDEQAREDFKKFSENLRSLLGSKNVRRKTKMSLISTKAMIHKPEESREVLKEVMDLTVDDDFIHDLLEEIGMEKTDEEEESEEEDRYETQGVFPDLEDYMGEAEQLIESLSKPTDIIRNRNSRVFTQHPLLKRYASRLLEEFPVKKIRKMFEDLTIEERDSEHKSAICIFNEITKNEIIIKDAYYKRTGITYWRSRRF</sequence>
<dbReference type="GO" id="GO:0003968">
    <property type="term" value="F:RNA-directed RNA polymerase activity"/>
    <property type="evidence" value="ECO:0007669"/>
    <property type="project" value="UniProtKB-KW"/>
</dbReference>
<name>A0A1L3KPJ1_9VIRU</name>
<dbReference type="GeneID" id="30685163"/>
<comment type="cofactor">
    <cofactor evidence="1">
        <name>Mn(2+)</name>
        <dbReference type="ChEBI" id="CHEBI:29035"/>
    </cofactor>
</comment>
<evidence type="ECO:0000256" key="15">
    <source>
        <dbReference type="ARBA" id="ARBA00023211"/>
    </source>
</evidence>
<protein>
    <recommendedName>
        <fullName evidence="7">RNA-directed RNA polymerase L</fullName>
        <ecNumber evidence="6">2.7.7.48</ecNumber>
    </recommendedName>
    <alternativeName>
        <fullName evidence="16">Large structural protein</fullName>
    </alternativeName>
    <alternativeName>
        <fullName evidence="18">Replicase</fullName>
    </alternativeName>
    <alternativeName>
        <fullName evidence="17">Transcriptase</fullName>
    </alternativeName>
</protein>
<evidence type="ECO:0000256" key="18">
    <source>
        <dbReference type="ARBA" id="ARBA00031012"/>
    </source>
</evidence>
<keyword evidence="8" id="KW-0808">Transferase</keyword>
<feature type="domain" description="RdRp catalytic" evidence="21">
    <location>
        <begin position="1068"/>
        <end position="1279"/>
    </location>
</feature>
<dbReference type="GO" id="GO:0044423">
    <property type="term" value="C:virion component"/>
    <property type="evidence" value="ECO:0007669"/>
    <property type="project" value="UniProtKB-KW"/>
</dbReference>
<dbReference type="GO" id="GO:0006351">
    <property type="term" value="P:DNA-templated transcription"/>
    <property type="evidence" value="ECO:0007669"/>
    <property type="project" value="InterPro"/>
</dbReference>
<dbReference type="Pfam" id="PF15518">
    <property type="entry name" value="L_protein_N"/>
    <property type="match status" value="1"/>
</dbReference>
<evidence type="ECO:0000256" key="9">
    <source>
        <dbReference type="ARBA" id="ARBA00022723"/>
    </source>
</evidence>
<dbReference type="KEGG" id="vg:30685163"/>
<keyword evidence="14" id="KW-1038">Host endoplasmic reticulum</keyword>
<keyword evidence="12" id="KW-0460">Magnesium</keyword>
<dbReference type="Pfam" id="PF04196">
    <property type="entry name" value="Bunya_RdRp"/>
    <property type="match status" value="1"/>
</dbReference>
<evidence type="ECO:0000256" key="7">
    <source>
        <dbReference type="ARBA" id="ARBA00018602"/>
    </source>
</evidence>
<comment type="subcellular location">
    <subcellularLocation>
        <location evidence="3">Host Golgi apparatus</location>
    </subcellularLocation>
    <subcellularLocation>
        <location evidence="5">Host endoplasmic reticulum-Golgi intermediate compartment</location>
    </subcellularLocation>
    <subcellularLocation>
        <location evidence="4">Virion</location>
    </subcellularLocation>
</comment>
<keyword evidence="22" id="KW-0548">Nucleotidyltransferase</keyword>
<evidence type="ECO:0000259" key="21">
    <source>
        <dbReference type="PROSITE" id="PS50525"/>
    </source>
</evidence>
<dbReference type="InterPro" id="IPR022531">
    <property type="entry name" value="L_PA-C-like"/>
</dbReference>
<evidence type="ECO:0000256" key="8">
    <source>
        <dbReference type="ARBA" id="ARBA00022679"/>
    </source>
</evidence>
<evidence type="ECO:0000313" key="22">
    <source>
        <dbReference type="EMBL" id="APG79288.1"/>
    </source>
</evidence>
<evidence type="ECO:0000256" key="13">
    <source>
        <dbReference type="ARBA" id="ARBA00022844"/>
    </source>
</evidence>
<dbReference type="GO" id="GO:0044177">
    <property type="term" value="C:host cell Golgi apparatus"/>
    <property type="evidence" value="ECO:0007669"/>
    <property type="project" value="UniProtKB-SubCell"/>
</dbReference>
<evidence type="ECO:0000256" key="1">
    <source>
        <dbReference type="ARBA" id="ARBA00001936"/>
    </source>
</evidence>
<evidence type="ECO:0000256" key="14">
    <source>
        <dbReference type="ARBA" id="ARBA00023184"/>
    </source>
</evidence>
<evidence type="ECO:0000256" key="16">
    <source>
        <dbReference type="ARBA" id="ARBA00030285"/>
    </source>
</evidence>
<keyword evidence="15" id="KW-0464">Manganese</keyword>
<comment type="function">
    <text evidence="20">RNA-dependent RNA polymerase, which is responsible for the replication and transcription of the viral RNA genome using antigenomic RNA as an intermediate. During transcription, synthesizes subgenomic RNAs and assures their capping by a cap-snatching mechanism, which involves the endonuclease activity cleaving the host capped pre-mRNAs. These short capped RNAs are then used as primers for viral transcription. The 3'-end of subgenomic mRNAs molecules are not polyadenylated. During replication, the polymerase binds the 5' and 3' vRNA extremities at distinct sites. In turn, significant conformational changes occur in the polymerase and in vRNA to initiate active RNA synthesis. As a consequence of the use of the same enzyme for both transcription and replication, these mechanisms need to be well coordinated.</text>
</comment>
<evidence type="ECO:0000256" key="17">
    <source>
        <dbReference type="ARBA" id="ARBA00030436"/>
    </source>
</evidence>
<dbReference type="InterPro" id="IPR007099">
    <property type="entry name" value="RNA-dir_pol_NSvirus"/>
</dbReference>
<keyword evidence="22" id="KW-0696">RNA-directed RNA polymerase</keyword>
<evidence type="ECO:0000256" key="3">
    <source>
        <dbReference type="ARBA" id="ARBA00004136"/>
    </source>
</evidence>
<evidence type="ECO:0000256" key="12">
    <source>
        <dbReference type="ARBA" id="ARBA00022842"/>
    </source>
</evidence>
<keyword evidence="23" id="KW-1185">Reference proteome</keyword>
<evidence type="ECO:0000256" key="19">
    <source>
        <dbReference type="ARBA" id="ARBA00034123"/>
    </source>
</evidence>
<dbReference type="GO" id="GO:0039694">
    <property type="term" value="P:viral RNA genome replication"/>
    <property type="evidence" value="ECO:0007669"/>
    <property type="project" value="InterPro"/>
</dbReference>
<dbReference type="Pfam" id="PF12603">
    <property type="entry name" value="L_PA-C-like"/>
    <property type="match status" value="1"/>
</dbReference>
<organism evidence="22 23">
    <name type="scientific">Hubei diptera virus 5</name>
    <dbReference type="NCBI Taxonomy" id="1922886"/>
    <lineage>
        <taxon>Viruses</taxon>
        <taxon>Riboviria</taxon>
        <taxon>Orthornavirae</taxon>
        <taxon>Negarnaviricota</taxon>
        <taxon>Polyploviricotina</taxon>
        <taxon>Bunyaviricetes</taxon>
        <taxon>Hareavirales</taxon>
        <taxon>Phenuiviridae</taxon>
        <taxon>Phasivirus</taxon>
        <taxon>Phasivirus hubeiense</taxon>
    </lineage>
</organism>